<comment type="caution">
    <text evidence="1">The sequence shown here is derived from an EMBL/GenBank/DDBJ whole genome shotgun (WGS) entry which is preliminary data.</text>
</comment>
<dbReference type="EMBL" id="JBHTMV010000003">
    <property type="protein sequence ID" value="MFD1293040.1"/>
    <property type="molecule type" value="Genomic_DNA"/>
</dbReference>
<organism evidence="1 2">
    <name type="scientific">Lutibacter holmesii</name>
    <dbReference type="NCBI Taxonomy" id="1137985"/>
    <lineage>
        <taxon>Bacteria</taxon>
        <taxon>Pseudomonadati</taxon>
        <taxon>Bacteroidota</taxon>
        <taxon>Flavobacteriia</taxon>
        <taxon>Flavobacteriales</taxon>
        <taxon>Flavobacteriaceae</taxon>
        <taxon>Lutibacter</taxon>
    </lineage>
</organism>
<name>A0ABW3WLV1_9FLAO</name>
<proteinExistence type="predicted"/>
<protein>
    <recommendedName>
        <fullName evidence="3">DUF4377 domain-containing protein</fullName>
    </recommendedName>
</protein>
<evidence type="ECO:0000313" key="1">
    <source>
        <dbReference type="EMBL" id="MFD1293040.1"/>
    </source>
</evidence>
<dbReference type="RefSeq" id="WP_386808011.1">
    <property type="nucleotide sequence ID" value="NZ_JBHTMV010000003.1"/>
</dbReference>
<gene>
    <name evidence="1" type="ORF">ACFQ5N_04240</name>
</gene>
<reference evidence="2" key="1">
    <citation type="journal article" date="2019" name="Int. J. Syst. Evol. Microbiol.">
        <title>The Global Catalogue of Microorganisms (GCM) 10K type strain sequencing project: providing services to taxonomists for standard genome sequencing and annotation.</title>
        <authorList>
            <consortium name="The Broad Institute Genomics Platform"/>
            <consortium name="The Broad Institute Genome Sequencing Center for Infectious Disease"/>
            <person name="Wu L."/>
            <person name="Ma J."/>
        </authorList>
    </citation>
    <scope>NUCLEOTIDE SEQUENCE [LARGE SCALE GENOMIC DNA]</scope>
    <source>
        <strain evidence="2">CCUG 62221</strain>
    </source>
</reference>
<accession>A0ABW3WLV1</accession>
<keyword evidence="2" id="KW-1185">Reference proteome</keyword>
<dbReference type="PROSITE" id="PS51257">
    <property type="entry name" value="PROKAR_LIPOPROTEIN"/>
    <property type="match status" value="1"/>
</dbReference>
<sequence length="147" mass="16933">MRQLTLLFIFFTVLGCKNNECEGIACFSPPPNFSFELVDKATGENLFTNETLNSNDIKVVDEENNAVSYSFISENNYNILSLNEIGWNLDPHTYTITVGDLVEFTLELDMEEKYENCCTFFKTETFQLSGYEYEQSNTTDIYTIQID</sequence>
<evidence type="ECO:0008006" key="3">
    <source>
        <dbReference type="Google" id="ProtNLM"/>
    </source>
</evidence>
<dbReference type="Proteomes" id="UP001597241">
    <property type="component" value="Unassembled WGS sequence"/>
</dbReference>
<evidence type="ECO:0000313" key="2">
    <source>
        <dbReference type="Proteomes" id="UP001597241"/>
    </source>
</evidence>